<dbReference type="EMBL" id="KN122776">
    <property type="protein sequence ID" value="KFO28444.1"/>
    <property type="molecule type" value="Genomic_DNA"/>
</dbReference>
<dbReference type="Proteomes" id="UP000028990">
    <property type="component" value="Unassembled WGS sequence"/>
</dbReference>
<evidence type="ECO:0000313" key="3">
    <source>
        <dbReference type="Proteomes" id="UP000028990"/>
    </source>
</evidence>
<feature type="compositionally biased region" description="Basic and acidic residues" evidence="1">
    <location>
        <begin position="24"/>
        <end position="41"/>
    </location>
</feature>
<gene>
    <name evidence="2" type="ORF">H920_10305</name>
</gene>
<sequence length="185" mass="20488">MPHSALSVRGKMEQSPAQGARLGENQRLDTRGSVEMSDRLRTFQSSSPQLSRHRDWFHGRPFALFFAAQQGRNDVVRVLFGFGASTERRTEDGGPVGCRSQSQPAKAGWEGTLWIAPQMGHSEVVRGADRNATRSDGATFSIAESREQGVSRCYKRLLKFSPSAPSEEWHNGSPCRGARGAKRER</sequence>
<evidence type="ECO:0000313" key="2">
    <source>
        <dbReference type="EMBL" id="KFO28444.1"/>
    </source>
</evidence>
<protein>
    <submittedName>
        <fullName evidence="2">Ankyrin repeat domain-containing protein 29</fullName>
    </submittedName>
</protein>
<accession>A0A091D8I7</accession>
<proteinExistence type="predicted"/>
<reference evidence="2 3" key="1">
    <citation type="submission" date="2013-11" db="EMBL/GenBank/DDBJ databases">
        <title>The Damaraland mole rat (Fukomys damarensis) genome and evolution of African mole rats.</title>
        <authorList>
            <person name="Gladyshev V.N."/>
            <person name="Fang X."/>
        </authorList>
    </citation>
    <scope>NUCLEOTIDE SEQUENCE [LARGE SCALE GENOMIC DNA]</scope>
    <source>
        <tissue evidence="2">Liver</tissue>
    </source>
</reference>
<dbReference type="SUPFAM" id="SSF48403">
    <property type="entry name" value="Ankyrin repeat"/>
    <property type="match status" value="1"/>
</dbReference>
<feature type="region of interest" description="Disordered" evidence="1">
    <location>
        <begin position="1"/>
        <end position="51"/>
    </location>
</feature>
<feature type="region of interest" description="Disordered" evidence="1">
    <location>
        <begin position="163"/>
        <end position="185"/>
    </location>
</feature>
<organism evidence="2 3">
    <name type="scientific">Fukomys damarensis</name>
    <name type="common">Damaraland mole rat</name>
    <name type="synonym">Cryptomys damarensis</name>
    <dbReference type="NCBI Taxonomy" id="885580"/>
    <lineage>
        <taxon>Eukaryota</taxon>
        <taxon>Metazoa</taxon>
        <taxon>Chordata</taxon>
        <taxon>Craniata</taxon>
        <taxon>Vertebrata</taxon>
        <taxon>Euteleostomi</taxon>
        <taxon>Mammalia</taxon>
        <taxon>Eutheria</taxon>
        <taxon>Euarchontoglires</taxon>
        <taxon>Glires</taxon>
        <taxon>Rodentia</taxon>
        <taxon>Hystricomorpha</taxon>
        <taxon>Bathyergidae</taxon>
        <taxon>Fukomys</taxon>
    </lineage>
</organism>
<evidence type="ECO:0000256" key="1">
    <source>
        <dbReference type="SAM" id="MobiDB-lite"/>
    </source>
</evidence>
<name>A0A091D8I7_FUKDA</name>
<dbReference type="InterPro" id="IPR036770">
    <property type="entry name" value="Ankyrin_rpt-contain_sf"/>
</dbReference>
<keyword evidence="3" id="KW-1185">Reference proteome</keyword>
<dbReference type="AlphaFoldDB" id="A0A091D8I7"/>
<dbReference type="Gene3D" id="1.25.40.20">
    <property type="entry name" value="Ankyrin repeat-containing domain"/>
    <property type="match status" value="1"/>
</dbReference>